<feature type="non-terminal residue" evidence="2">
    <location>
        <position position="1"/>
    </location>
</feature>
<feature type="non-terminal residue" evidence="2">
    <location>
        <position position="65"/>
    </location>
</feature>
<dbReference type="SUPFAM" id="SSF58069">
    <property type="entry name" value="Virus ectodomain"/>
    <property type="match status" value="1"/>
</dbReference>
<proteinExistence type="predicted"/>
<keyword evidence="3" id="KW-1185">Reference proteome</keyword>
<keyword evidence="1" id="KW-1015">Disulfide bond</keyword>
<dbReference type="Pfam" id="PF00429">
    <property type="entry name" value="TLV_coat"/>
    <property type="match status" value="1"/>
</dbReference>
<evidence type="ECO:0000256" key="1">
    <source>
        <dbReference type="ARBA" id="ARBA00023157"/>
    </source>
</evidence>
<gene>
    <name evidence="2" type="primary">Ervv2_1</name>
    <name evidence="2" type="ORF">REGSAT_R14836</name>
</gene>
<dbReference type="EMBL" id="VWZN01022717">
    <property type="protein sequence ID" value="NWR53732.1"/>
    <property type="molecule type" value="Genomic_DNA"/>
</dbReference>
<accession>A0A7K4Y402</accession>
<dbReference type="OrthoDB" id="8949317at2759"/>
<name>A0A7K4Y402_REGSA</name>
<dbReference type="InterPro" id="IPR018154">
    <property type="entry name" value="TLV/ENV_coat_polyprotein"/>
</dbReference>
<dbReference type="Proteomes" id="UP000529728">
    <property type="component" value="Unassembled WGS sequence"/>
</dbReference>
<comment type="caution">
    <text evidence="2">The sequence shown here is derived from an EMBL/GenBank/DDBJ whole genome shotgun (WGS) entry which is preliminary data.</text>
</comment>
<protein>
    <submittedName>
        <fullName evidence="2">ERVV2 protein</fullName>
    </submittedName>
</protein>
<sequence>IVDIPGVIEQTENQTNYAISALQQEVTSLSNVVKQNQMALDFLLASKGSVCTVINTSCCVYVDQT</sequence>
<dbReference type="PANTHER" id="PTHR10424">
    <property type="entry name" value="VIRAL ENVELOPE PROTEIN"/>
    <property type="match status" value="1"/>
</dbReference>
<dbReference type="PANTHER" id="PTHR10424:SF73">
    <property type="entry name" value="ENDOGENOUS RETROVIRUS GROUP FC1 ENV POLYPROTEIN-RELATED"/>
    <property type="match status" value="1"/>
</dbReference>
<evidence type="ECO:0000313" key="2">
    <source>
        <dbReference type="EMBL" id="NWR53732.1"/>
    </source>
</evidence>
<evidence type="ECO:0000313" key="3">
    <source>
        <dbReference type="Proteomes" id="UP000529728"/>
    </source>
</evidence>
<dbReference type="AlphaFoldDB" id="A0A7K4Y402"/>
<reference evidence="2 3" key="1">
    <citation type="submission" date="2019-09" db="EMBL/GenBank/DDBJ databases">
        <title>Bird 10,000 Genomes (B10K) Project - Family phase.</title>
        <authorList>
            <person name="Zhang G."/>
        </authorList>
    </citation>
    <scope>NUCLEOTIDE SEQUENCE [LARGE SCALE GENOMIC DNA]</scope>
    <source>
        <strain evidence="2">B10K-DU-001-18</strain>
        <tissue evidence="2">Muscle</tissue>
    </source>
</reference>
<dbReference type="Gene3D" id="1.10.287.210">
    <property type="match status" value="1"/>
</dbReference>
<organism evidence="2 3">
    <name type="scientific">Regulus satrapa</name>
    <name type="common">Golden-crowned kinglet</name>
    <dbReference type="NCBI Taxonomy" id="13245"/>
    <lineage>
        <taxon>Eukaryota</taxon>
        <taxon>Metazoa</taxon>
        <taxon>Chordata</taxon>
        <taxon>Craniata</taxon>
        <taxon>Vertebrata</taxon>
        <taxon>Euteleostomi</taxon>
        <taxon>Archelosauria</taxon>
        <taxon>Archosauria</taxon>
        <taxon>Dinosauria</taxon>
        <taxon>Saurischia</taxon>
        <taxon>Theropoda</taxon>
        <taxon>Coelurosauria</taxon>
        <taxon>Aves</taxon>
        <taxon>Neognathae</taxon>
        <taxon>Neoaves</taxon>
        <taxon>Telluraves</taxon>
        <taxon>Australaves</taxon>
        <taxon>Passeriformes</taxon>
        <taxon>Regulidae</taxon>
        <taxon>Regulus</taxon>
    </lineage>
</organism>